<evidence type="ECO:0000313" key="2">
    <source>
        <dbReference type="EnsemblMetazoa" id="AEPI006640-PA"/>
    </source>
</evidence>
<feature type="region of interest" description="Disordered" evidence="1">
    <location>
        <begin position="418"/>
        <end position="447"/>
    </location>
</feature>
<feature type="compositionally biased region" description="Polar residues" evidence="1">
    <location>
        <begin position="430"/>
        <end position="445"/>
    </location>
</feature>
<keyword evidence="3" id="KW-1185">Reference proteome</keyword>
<proteinExistence type="predicted"/>
<reference evidence="2" key="2">
    <citation type="submission" date="2020-05" db="UniProtKB">
        <authorList>
            <consortium name="EnsemblMetazoa"/>
        </authorList>
    </citation>
    <scope>IDENTIFICATION</scope>
    <source>
        <strain evidence="2">Epiroticus2</strain>
    </source>
</reference>
<reference evidence="3" key="1">
    <citation type="submission" date="2013-03" db="EMBL/GenBank/DDBJ databases">
        <title>The Genome Sequence of Anopheles epiroticus epiroticus2.</title>
        <authorList>
            <consortium name="The Broad Institute Genomics Platform"/>
            <person name="Neafsey D.E."/>
            <person name="Howell P."/>
            <person name="Walker B."/>
            <person name="Young S.K."/>
            <person name="Zeng Q."/>
            <person name="Gargeya S."/>
            <person name="Fitzgerald M."/>
            <person name="Haas B."/>
            <person name="Abouelleil A."/>
            <person name="Allen A.W."/>
            <person name="Alvarado L."/>
            <person name="Arachchi H.M."/>
            <person name="Berlin A.M."/>
            <person name="Chapman S.B."/>
            <person name="Gainer-Dewar J."/>
            <person name="Goldberg J."/>
            <person name="Griggs A."/>
            <person name="Gujja S."/>
            <person name="Hansen M."/>
            <person name="Howarth C."/>
            <person name="Imamovic A."/>
            <person name="Ireland A."/>
            <person name="Larimer J."/>
            <person name="McCowan C."/>
            <person name="Murphy C."/>
            <person name="Pearson M."/>
            <person name="Poon T.W."/>
            <person name="Priest M."/>
            <person name="Roberts A."/>
            <person name="Saif S."/>
            <person name="Shea T."/>
            <person name="Sisk P."/>
            <person name="Sykes S."/>
            <person name="Wortman J."/>
            <person name="Nusbaum C."/>
            <person name="Birren B."/>
        </authorList>
    </citation>
    <scope>NUCLEOTIDE SEQUENCE [LARGE SCALE GENOMIC DNA]</scope>
    <source>
        <strain evidence="3">Epiroticus2</strain>
    </source>
</reference>
<dbReference type="VEuPathDB" id="VectorBase:AEPI006640"/>
<evidence type="ECO:0000313" key="3">
    <source>
        <dbReference type="Proteomes" id="UP000075885"/>
    </source>
</evidence>
<protein>
    <submittedName>
        <fullName evidence="2">Uncharacterized protein</fullName>
    </submittedName>
</protein>
<dbReference type="AlphaFoldDB" id="A0A182PI78"/>
<dbReference type="EnsemblMetazoa" id="AEPI006640-RA">
    <property type="protein sequence ID" value="AEPI006640-PA"/>
    <property type="gene ID" value="AEPI006640"/>
</dbReference>
<accession>A0A182PI78</accession>
<evidence type="ECO:0000256" key="1">
    <source>
        <dbReference type="SAM" id="MobiDB-lite"/>
    </source>
</evidence>
<sequence>MDFLFDFNAEFFLERDDNAKIPEIGIVLKNQTTPEAHHKVAQCLKMMEEIIKFHRKKAHLELHLNYNRALLAKASNAVFDKVFLSGDPVMMKLYLNFCGIRLQQSTKLRESIRFLEAAKRIVLNCQWDMLHENIIYNLKMAYKYTGQHRKLEALDENLPESKTIKKVSVQKPFPVWQEQMAISTLDWGREQLGTSNSRAMSCELSSDGALVAKRDFDVGDLVFIEQPVVGFVVFYCCVECERKDEHYHRYECMGFQLLFFPIMDNLLVLRMMVKTFEILHQNLLLRNLPRVYPQTAQQLWDTLLEDHEHSEDFRKVLTGTTCNDLVSHAETYKILLQKAKIVLHYIQYERQLLEDYQLVLLNVPSAEKNLFLESILLRLTCVVHIRACRFRYQLAYEKADIDEIVQSRSVSPSFISQMTIDSNDPEKQQTSELQNESETASNAHPRSQEELKKYWDACWAKANDHQSEKSDEELVENALKQFCDQYHSTFDFIEHLNQCPSAPNVPVINNYHGMYRFGQEMNSSETGCNTIFV</sequence>
<organism evidence="2 3">
    <name type="scientific">Anopheles epiroticus</name>
    <dbReference type="NCBI Taxonomy" id="199890"/>
    <lineage>
        <taxon>Eukaryota</taxon>
        <taxon>Metazoa</taxon>
        <taxon>Ecdysozoa</taxon>
        <taxon>Arthropoda</taxon>
        <taxon>Hexapoda</taxon>
        <taxon>Insecta</taxon>
        <taxon>Pterygota</taxon>
        <taxon>Neoptera</taxon>
        <taxon>Endopterygota</taxon>
        <taxon>Diptera</taxon>
        <taxon>Nematocera</taxon>
        <taxon>Culicoidea</taxon>
        <taxon>Culicidae</taxon>
        <taxon>Anophelinae</taxon>
        <taxon>Anopheles</taxon>
    </lineage>
</organism>
<dbReference type="Proteomes" id="UP000075885">
    <property type="component" value="Unassembled WGS sequence"/>
</dbReference>
<name>A0A182PI78_9DIPT</name>